<dbReference type="STRING" id="10195.A0A3M7QQ86"/>
<dbReference type="Pfam" id="PF08454">
    <property type="entry name" value="RIH_assoc"/>
    <property type="match status" value="1"/>
</dbReference>
<feature type="signal peptide" evidence="3">
    <location>
        <begin position="1"/>
        <end position="18"/>
    </location>
</feature>
<sequence>MIVLIFLIMCLTKIKVASHHYAGQGTGQDDALLDDNSSLVTHRHRGNRSDSVGTNATMGFSNSNHLGASQANLTEDIAIMEIILRFLQLLCENHNADLQNFLRIQQGNKTSYNLVCETLQFLDCICGSTTGGLGLLGLWINENNVHLINQALETLTEYCQGPCHANQYAIINHESNGIDIVIALILNDIQPLSKNNVEMFLALKDNASKLLLAVMESSDDTANAERILYNITPKALIDVIREAFEQGKEMDQQAEIAKIQRQENTACKKMEMLETNENMSETDELLMRRSVSTSSESDRDEDQSQNSDESEGAAPREVGHNLYILAHKLAKFNKELSVLLKSKDNQENEALAYYAAHTAQIEIIREDRAMEQIVFPVPTICEYLTAETKQKIFLTTEKDEQNSKITGFFEQVDMLWNEMKWQKKLRQQRWLYWFSSHMSLWSDISFNFAVLINLLVAIFYPFDRGIKDLDPKISALIWTCLLVSLAFIISYPNKTGIRTFIASAILRLIYSLGLEPTLWLIGSINVINKGIFLVSYMGNRGIFSHSFKNIFSDFEFLYHILYLVLCLFGLCVHEFFYGLLINKQLHNGVGYSTYLDSKPSLCSSTSLTISGTERLNPALIYLSLNSKSRFEIASRFSLLKLSLELQRSFNSSTIELNLNLNLMTPINKKKNLMSLLEQSFKINAVNAEWFNIQS</sequence>
<feature type="transmembrane region" description="Helical" evidence="2">
    <location>
        <begin position="556"/>
        <end position="577"/>
    </location>
</feature>
<dbReference type="GO" id="GO:0006816">
    <property type="term" value="P:calcium ion transport"/>
    <property type="evidence" value="ECO:0007669"/>
    <property type="project" value="InterPro"/>
</dbReference>
<proteinExistence type="predicted"/>
<feature type="compositionally biased region" description="Acidic residues" evidence="1">
    <location>
        <begin position="298"/>
        <end position="311"/>
    </location>
</feature>
<organism evidence="5 6">
    <name type="scientific">Brachionus plicatilis</name>
    <name type="common">Marine rotifer</name>
    <name type="synonym">Brachionus muelleri</name>
    <dbReference type="NCBI Taxonomy" id="10195"/>
    <lineage>
        <taxon>Eukaryota</taxon>
        <taxon>Metazoa</taxon>
        <taxon>Spiralia</taxon>
        <taxon>Gnathifera</taxon>
        <taxon>Rotifera</taxon>
        <taxon>Eurotatoria</taxon>
        <taxon>Monogononta</taxon>
        <taxon>Pseudotrocha</taxon>
        <taxon>Ploima</taxon>
        <taxon>Brachionidae</taxon>
        <taxon>Brachionus</taxon>
    </lineage>
</organism>
<keyword evidence="2" id="KW-0812">Transmembrane</keyword>
<gene>
    <name evidence="5" type="ORF">BpHYR1_020101</name>
</gene>
<dbReference type="InterPro" id="IPR013662">
    <property type="entry name" value="RIH_assoc-dom"/>
</dbReference>
<feature type="chain" id="PRO_5018004172" evidence="3">
    <location>
        <begin position="19"/>
        <end position="694"/>
    </location>
</feature>
<dbReference type="OrthoDB" id="76898at2759"/>
<evidence type="ECO:0000256" key="1">
    <source>
        <dbReference type="SAM" id="MobiDB-lite"/>
    </source>
</evidence>
<feature type="domain" description="RyR/IP3R Homology associated" evidence="4">
    <location>
        <begin position="75"/>
        <end position="184"/>
    </location>
</feature>
<accession>A0A3M7QQ86</accession>
<dbReference type="PANTHER" id="PTHR45816">
    <property type="entry name" value="MIR DOMAIN-CONTAINING PROTEIN"/>
    <property type="match status" value="1"/>
</dbReference>
<feature type="region of interest" description="Disordered" evidence="1">
    <location>
        <begin position="275"/>
        <end position="316"/>
    </location>
</feature>
<reference evidence="5 6" key="1">
    <citation type="journal article" date="2018" name="Sci. Rep.">
        <title>Genomic signatures of local adaptation to the degree of environmental predictability in rotifers.</title>
        <authorList>
            <person name="Franch-Gras L."/>
            <person name="Hahn C."/>
            <person name="Garcia-Roger E.M."/>
            <person name="Carmona M.J."/>
            <person name="Serra M."/>
            <person name="Gomez A."/>
        </authorList>
    </citation>
    <scope>NUCLEOTIDE SEQUENCE [LARGE SCALE GENOMIC DNA]</scope>
    <source>
        <strain evidence="5">HYR1</strain>
    </source>
</reference>
<dbReference type="Proteomes" id="UP000276133">
    <property type="component" value="Unassembled WGS sequence"/>
</dbReference>
<comment type="caution">
    <text evidence="5">The sequence shown here is derived from an EMBL/GenBank/DDBJ whole genome shotgun (WGS) entry which is preliminary data.</text>
</comment>
<dbReference type="PANTHER" id="PTHR45816:SF4">
    <property type="entry name" value="RYR_IP3R HOMOLOGY ASSOCIATED DOMAIN-CONTAINING PROTEIN"/>
    <property type="match status" value="1"/>
</dbReference>
<dbReference type="AlphaFoldDB" id="A0A3M7QQ86"/>
<evidence type="ECO:0000313" key="5">
    <source>
        <dbReference type="EMBL" id="RNA13118.1"/>
    </source>
</evidence>
<evidence type="ECO:0000256" key="2">
    <source>
        <dbReference type="SAM" id="Phobius"/>
    </source>
</evidence>
<evidence type="ECO:0000259" key="4">
    <source>
        <dbReference type="Pfam" id="PF08454"/>
    </source>
</evidence>
<evidence type="ECO:0000313" key="6">
    <source>
        <dbReference type="Proteomes" id="UP000276133"/>
    </source>
</evidence>
<name>A0A3M7QQ86_BRAPC</name>
<evidence type="ECO:0000256" key="3">
    <source>
        <dbReference type="SAM" id="SignalP"/>
    </source>
</evidence>
<feature type="transmembrane region" description="Helical" evidence="2">
    <location>
        <begin position="473"/>
        <end position="492"/>
    </location>
</feature>
<keyword evidence="2" id="KW-0472">Membrane</keyword>
<dbReference type="InterPro" id="IPR015925">
    <property type="entry name" value="Ryanodine_IP3_receptor"/>
</dbReference>
<keyword evidence="6" id="KW-1185">Reference proteome</keyword>
<protein>
    <submittedName>
        <fullName evidence="5">Inositol 1-4-5-trisphosphate receptor type 3</fullName>
    </submittedName>
</protein>
<feature type="transmembrane region" description="Helical" evidence="2">
    <location>
        <begin position="430"/>
        <end position="461"/>
    </location>
</feature>
<keyword evidence="5" id="KW-0675">Receptor</keyword>
<keyword evidence="3" id="KW-0732">Signal</keyword>
<dbReference type="EMBL" id="REGN01005505">
    <property type="protein sequence ID" value="RNA13118.1"/>
    <property type="molecule type" value="Genomic_DNA"/>
</dbReference>
<keyword evidence="2" id="KW-1133">Transmembrane helix</keyword>